<dbReference type="NCBIfam" id="TIGR00251">
    <property type="entry name" value="DUF167 family protein"/>
    <property type="match status" value="1"/>
</dbReference>
<evidence type="ECO:0000313" key="3">
    <source>
        <dbReference type="EMBL" id="OBS30551.1"/>
    </source>
</evidence>
<dbReference type="InterPro" id="IPR003746">
    <property type="entry name" value="DUF167"/>
</dbReference>
<reference evidence="4 6" key="2">
    <citation type="submission" date="2019-07" db="EMBL/GenBank/DDBJ databases">
        <title>Tepidimonas fonticaldi AT-A2 draft genome.</title>
        <authorList>
            <person name="Da Costa M.S."/>
            <person name="Froufe H.J.C."/>
            <person name="Egas C."/>
            <person name="Albuquerque L."/>
        </authorList>
    </citation>
    <scope>NUCLEOTIDE SEQUENCE [LARGE SCALE GENOMIC DNA]</scope>
    <source>
        <strain evidence="4 6">AT-A2</strain>
    </source>
</reference>
<dbReference type="HAMAP" id="MF_00634">
    <property type="entry name" value="UPF0235"/>
    <property type="match status" value="1"/>
</dbReference>
<dbReference type="Proteomes" id="UP000316388">
    <property type="component" value="Unassembled WGS sequence"/>
</dbReference>
<dbReference type="RefSeq" id="WP_068609103.1">
    <property type="nucleotide sequence ID" value="NZ_LZDH01000056.1"/>
</dbReference>
<evidence type="ECO:0000313" key="4">
    <source>
        <dbReference type="EMBL" id="TSE38065.1"/>
    </source>
</evidence>
<dbReference type="GO" id="GO:0005737">
    <property type="term" value="C:cytoplasm"/>
    <property type="evidence" value="ECO:0007669"/>
    <property type="project" value="TreeGrafter"/>
</dbReference>
<dbReference type="Pfam" id="PF02594">
    <property type="entry name" value="DUF167"/>
    <property type="match status" value="1"/>
</dbReference>
<dbReference type="PANTHER" id="PTHR13420:SF7">
    <property type="entry name" value="UPF0235 PROTEIN C15ORF40"/>
    <property type="match status" value="1"/>
</dbReference>
<dbReference type="AlphaFoldDB" id="A0A1A6DV44"/>
<dbReference type="OrthoDB" id="9800587at2"/>
<dbReference type="SMART" id="SM01152">
    <property type="entry name" value="DUF167"/>
    <property type="match status" value="1"/>
</dbReference>
<evidence type="ECO:0000313" key="6">
    <source>
        <dbReference type="Proteomes" id="UP000316388"/>
    </source>
</evidence>
<keyword evidence="5" id="KW-1185">Reference proteome</keyword>
<sequence>MAVLVVYCQPGARQTRIAGLHDGKPKVQLQAPPVDGAANEALIAFVARRCGVPRSQVRITHGHTSRLKRLAIDGLDDAAALSALMDG</sequence>
<reference evidence="3 5" key="1">
    <citation type="submission" date="2016-06" db="EMBL/GenBank/DDBJ databases">
        <title>Genome sequence of Tepidimonas fonticaldi PL17.</title>
        <authorList>
            <person name="Pinnaka A.K."/>
        </authorList>
    </citation>
    <scope>NUCLEOTIDE SEQUENCE [LARGE SCALE GENOMIC DNA]</scope>
    <source>
        <strain evidence="3 5">PL17</strain>
    </source>
</reference>
<dbReference type="InterPro" id="IPR036591">
    <property type="entry name" value="YggU-like_sf"/>
</dbReference>
<proteinExistence type="inferred from homology"/>
<organism evidence="3 5">
    <name type="scientific">Tepidimonas fonticaldi</name>
    <dbReference type="NCBI Taxonomy" id="1101373"/>
    <lineage>
        <taxon>Bacteria</taxon>
        <taxon>Pseudomonadati</taxon>
        <taxon>Pseudomonadota</taxon>
        <taxon>Betaproteobacteria</taxon>
        <taxon>Burkholderiales</taxon>
        <taxon>Tepidimonas</taxon>
    </lineage>
</organism>
<evidence type="ECO:0000256" key="1">
    <source>
        <dbReference type="ARBA" id="ARBA00010364"/>
    </source>
</evidence>
<name>A0A1A6DV44_9BURK</name>
<gene>
    <name evidence="3" type="ORF">A9O67_05935</name>
    <name evidence="4" type="ORF">Tfont_00327</name>
</gene>
<comment type="caution">
    <text evidence="3">The sequence shown here is derived from an EMBL/GenBank/DDBJ whole genome shotgun (WGS) entry which is preliminary data.</text>
</comment>
<dbReference type="SUPFAM" id="SSF69786">
    <property type="entry name" value="YggU-like"/>
    <property type="match status" value="1"/>
</dbReference>
<protein>
    <recommendedName>
        <fullName evidence="2">UPF0235 protein A9O67_05935</fullName>
    </recommendedName>
</protein>
<dbReference type="Gene3D" id="3.30.1200.10">
    <property type="entry name" value="YggU-like"/>
    <property type="match status" value="1"/>
</dbReference>
<dbReference type="Proteomes" id="UP000091969">
    <property type="component" value="Unassembled WGS sequence"/>
</dbReference>
<comment type="similarity">
    <text evidence="1 2">Belongs to the UPF0235 family.</text>
</comment>
<dbReference type="PANTHER" id="PTHR13420">
    <property type="entry name" value="UPF0235 PROTEIN C15ORF40"/>
    <property type="match status" value="1"/>
</dbReference>
<evidence type="ECO:0000313" key="5">
    <source>
        <dbReference type="Proteomes" id="UP000091969"/>
    </source>
</evidence>
<accession>A0A1A6DV44</accession>
<evidence type="ECO:0000256" key="2">
    <source>
        <dbReference type="HAMAP-Rule" id="MF_00634"/>
    </source>
</evidence>
<dbReference type="EMBL" id="VJOO01000002">
    <property type="protein sequence ID" value="TSE38065.1"/>
    <property type="molecule type" value="Genomic_DNA"/>
</dbReference>
<dbReference type="EMBL" id="LZDH01000056">
    <property type="protein sequence ID" value="OBS30551.1"/>
    <property type="molecule type" value="Genomic_DNA"/>
</dbReference>